<keyword evidence="9" id="KW-1185">Reference proteome</keyword>
<organism evidence="8 9">
    <name type="scientific">Breznakia pachnodae</name>
    <dbReference type="NCBI Taxonomy" id="265178"/>
    <lineage>
        <taxon>Bacteria</taxon>
        <taxon>Bacillati</taxon>
        <taxon>Bacillota</taxon>
        <taxon>Erysipelotrichia</taxon>
        <taxon>Erysipelotrichales</taxon>
        <taxon>Erysipelotrichaceae</taxon>
        <taxon>Breznakia</taxon>
    </lineage>
</organism>
<keyword evidence="6" id="KW-0418">Kinase</keyword>
<evidence type="ECO:0000256" key="6">
    <source>
        <dbReference type="ARBA" id="ARBA00022777"/>
    </source>
</evidence>
<dbReference type="PROSITE" id="PS51093">
    <property type="entry name" value="PTS_EIIA_TYPE_1"/>
    <property type="match status" value="1"/>
</dbReference>
<dbReference type="PANTHER" id="PTHR45008">
    <property type="entry name" value="PTS SYSTEM GLUCOSE-SPECIFIC EIIA COMPONENT"/>
    <property type="match status" value="1"/>
</dbReference>
<dbReference type="Gene3D" id="2.70.70.10">
    <property type="entry name" value="Glucose Permease (Domain IIA)"/>
    <property type="match status" value="1"/>
</dbReference>
<keyword evidence="4" id="KW-0808">Transferase</keyword>
<evidence type="ECO:0000256" key="2">
    <source>
        <dbReference type="ARBA" id="ARBA00022448"/>
    </source>
</evidence>
<comment type="caution">
    <text evidence="8">The sequence shown here is derived from an EMBL/GenBank/DDBJ whole genome shotgun (WGS) entry which is preliminary data.</text>
</comment>
<dbReference type="Proteomes" id="UP001230220">
    <property type="component" value="Unassembled WGS sequence"/>
</dbReference>
<comment type="subcellular location">
    <subcellularLocation>
        <location evidence="1">Cytoplasm</location>
    </subcellularLocation>
</comment>
<protein>
    <submittedName>
        <fullName evidence="8">Glucose-specific phosphotransferase system IIA component</fullName>
    </submittedName>
</protein>
<evidence type="ECO:0000256" key="3">
    <source>
        <dbReference type="ARBA" id="ARBA00022597"/>
    </source>
</evidence>
<dbReference type="InterPro" id="IPR050890">
    <property type="entry name" value="PTS_EIIA_component"/>
</dbReference>
<evidence type="ECO:0000256" key="5">
    <source>
        <dbReference type="ARBA" id="ARBA00022683"/>
    </source>
</evidence>
<evidence type="ECO:0000313" key="9">
    <source>
        <dbReference type="Proteomes" id="UP001230220"/>
    </source>
</evidence>
<dbReference type="NCBIfam" id="TIGR00830">
    <property type="entry name" value="PTBA"/>
    <property type="match status" value="1"/>
</dbReference>
<keyword evidence="3" id="KW-0762">Sugar transport</keyword>
<evidence type="ECO:0000256" key="4">
    <source>
        <dbReference type="ARBA" id="ARBA00022679"/>
    </source>
</evidence>
<feature type="domain" description="PTS EIIA type-1" evidence="7">
    <location>
        <begin position="19"/>
        <end position="123"/>
    </location>
</feature>
<dbReference type="Pfam" id="PF00358">
    <property type="entry name" value="PTS_EIIA_1"/>
    <property type="match status" value="1"/>
</dbReference>
<dbReference type="RefSeq" id="WP_307408876.1">
    <property type="nucleotide sequence ID" value="NZ_JAUSUR010000004.1"/>
</dbReference>
<reference evidence="8 9" key="1">
    <citation type="submission" date="2023-07" db="EMBL/GenBank/DDBJ databases">
        <title>Genomic Encyclopedia of Type Strains, Phase IV (KMG-IV): sequencing the most valuable type-strain genomes for metagenomic binning, comparative biology and taxonomic classification.</title>
        <authorList>
            <person name="Goeker M."/>
        </authorList>
    </citation>
    <scope>NUCLEOTIDE SEQUENCE [LARGE SCALE GENOMIC DNA]</scope>
    <source>
        <strain evidence="8 9">DSM 16784</strain>
    </source>
</reference>
<evidence type="ECO:0000313" key="8">
    <source>
        <dbReference type="EMBL" id="MDQ0361818.1"/>
    </source>
</evidence>
<dbReference type="EMBL" id="JAUSUR010000004">
    <property type="protein sequence ID" value="MDQ0361818.1"/>
    <property type="molecule type" value="Genomic_DNA"/>
</dbReference>
<proteinExistence type="predicted"/>
<keyword evidence="2" id="KW-0813">Transport</keyword>
<dbReference type="SUPFAM" id="SSF51261">
    <property type="entry name" value="Duplicated hybrid motif"/>
    <property type="match status" value="1"/>
</dbReference>
<keyword evidence="5" id="KW-0598">Phosphotransferase system</keyword>
<dbReference type="PANTHER" id="PTHR45008:SF1">
    <property type="entry name" value="PTS SYSTEM GLUCOSE-SPECIFIC EIIA COMPONENT"/>
    <property type="match status" value="1"/>
</dbReference>
<evidence type="ECO:0000259" key="7">
    <source>
        <dbReference type="PROSITE" id="PS51093"/>
    </source>
</evidence>
<gene>
    <name evidence="8" type="ORF">J2S15_002568</name>
</gene>
<name>A0ABU0E4I1_9FIRM</name>
<sequence>MNIYAPVKGNLKEIEKVNDEVFSQKMLGEGVAVVANDSNVVAPISGVITAVFPTNHAIGITSDEGVEVLLHIGIDTVELDGKGFTGYVKLGDEVNVSDQLVSVDFNFIQDEGYEGDLIMVITNSANYENIQIMNINKVEVNDILMVIE</sequence>
<dbReference type="PROSITE" id="PS00371">
    <property type="entry name" value="PTS_EIIA_TYPE_1_HIS"/>
    <property type="match status" value="1"/>
</dbReference>
<dbReference type="InterPro" id="IPR001127">
    <property type="entry name" value="PTS_EIIA_1_perm"/>
</dbReference>
<evidence type="ECO:0000256" key="1">
    <source>
        <dbReference type="ARBA" id="ARBA00004496"/>
    </source>
</evidence>
<accession>A0ABU0E4I1</accession>
<dbReference type="InterPro" id="IPR011055">
    <property type="entry name" value="Dup_hybrid_motif"/>
</dbReference>